<name>A0ABU3U6K6_9FLAO</name>
<comment type="subcellular location">
    <subcellularLocation>
        <location evidence="2">Cytoplasm</location>
    </subcellularLocation>
</comment>
<keyword evidence="2" id="KW-0963">Cytoplasm</keyword>
<comment type="caution">
    <text evidence="3">The sequence shown here is derived from an EMBL/GenBank/DDBJ whole genome shotgun (WGS) entry which is preliminary data.</text>
</comment>
<dbReference type="InterPro" id="IPR036822">
    <property type="entry name" value="CutC-like_dom_sf"/>
</dbReference>
<dbReference type="PANTHER" id="PTHR12598">
    <property type="entry name" value="COPPER HOMEOSTASIS PROTEIN CUTC"/>
    <property type="match status" value="1"/>
</dbReference>
<dbReference type="EMBL" id="JAWHTF010000003">
    <property type="protein sequence ID" value="MDU8886037.1"/>
    <property type="molecule type" value="Genomic_DNA"/>
</dbReference>
<dbReference type="Gene3D" id="3.20.20.380">
    <property type="entry name" value="Copper homeostasis (CutC) domain"/>
    <property type="match status" value="1"/>
</dbReference>
<dbReference type="PANTHER" id="PTHR12598:SF0">
    <property type="entry name" value="COPPER HOMEOSTASIS PROTEIN CUTC HOMOLOG"/>
    <property type="match status" value="1"/>
</dbReference>
<dbReference type="HAMAP" id="MF_00795">
    <property type="entry name" value="CutC"/>
    <property type="match status" value="1"/>
</dbReference>
<dbReference type="RefSeq" id="WP_316661961.1">
    <property type="nucleotide sequence ID" value="NZ_JAWHTF010000003.1"/>
</dbReference>
<comment type="similarity">
    <text evidence="1 2">Belongs to the CutC family.</text>
</comment>
<evidence type="ECO:0000313" key="3">
    <source>
        <dbReference type="EMBL" id="MDU8886037.1"/>
    </source>
</evidence>
<proteinExistence type="inferred from homology"/>
<dbReference type="Pfam" id="PF03932">
    <property type="entry name" value="CutC"/>
    <property type="match status" value="1"/>
</dbReference>
<evidence type="ECO:0000313" key="4">
    <source>
        <dbReference type="Proteomes" id="UP001268651"/>
    </source>
</evidence>
<reference evidence="3 4" key="1">
    <citation type="submission" date="2023-10" db="EMBL/GenBank/DDBJ databases">
        <title>Marimonas sp. nov. isolated from tidal mud flat.</title>
        <authorList>
            <person name="Jaincy N.J."/>
            <person name="Srinivasan S."/>
            <person name="Lee S.-S."/>
        </authorList>
    </citation>
    <scope>NUCLEOTIDE SEQUENCE [LARGE SCALE GENOMIC DNA]</scope>
    <source>
        <strain evidence="3 4">MJ-SS3</strain>
    </source>
</reference>
<dbReference type="InterPro" id="IPR005627">
    <property type="entry name" value="CutC-like"/>
</dbReference>
<organism evidence="3 4">
    <name type="scientific">Gilvirhabdus luticola</name>
    <dbReference type="NCBI Taxonomy" id="3079858"/>
    <lineage>
        <taxon>Bacteria</taxon>
        <taxon>Pseudomonadati</taxon>
        <taxon>Bacteroidota</taxon>
        <taxon>Flavobacteriia</taxon>
        <taxon>Flavobacteriales</taxon>
        <taxon>Flavobacteriaceae</taxon>
        <taxon>Gilvirhabdus</taxon>
    </lineage>
</organism>
<evidence type="ECO:0000256" key="1">
    <source>
        <dbReference type="ARBA" id="ARBA00007768"/>
    </source>
</evidence>
<protein>
    <recommendedName>
        <fullName evidence="2">PF03932 family protein CutC</fullName>
    </recommendedName>
</protein>
<gene>
    <name evidence="2" type="primary">cutC</name>
    <name evidence="3" type="ORF">RXV94_07690</name>
</gene>
<dbReference type="Proteomes" id="UP001268651">
    <property type="component" value="Unassembled WGS sequence"/>
</dbReference>
<accession>A0ABU3U6K6</accession>
<dbReference type="SUPFAM" id="SSF110395">
    <property type="entry name" value="CutC-like"/>
    <property type="match status" value="1"/>
</dbReference>
<keyword evidence="4" id="KW-1185">Reference proteome</keyword>
<evidence type="ECO:0000256" key="2">
    <source>
        <dbReference type="HAMAP-Rule" id="MF_00795"/>
    </source>
</evidence>
<comment type="caution">
    <text evidence="2">Once thought to be involved in copper homeostasis, experiments in E.coli have shown this is not the case.</text>
</comment>
<sequence>MEYIKEACVEGIQQAVNAERFGAHRIELCNHLEVDGLTPEISTIKEVKEHLSIPIRVMIRPRSGDFVYTNEELRLMKEQIKACKTLKVDGVVFGILNSDNTLNIEKIKILTRLAYPLKVVIHKAIDLTPNVCESLQELMTIKGVNTVLTSGGHSTAEKGKHVLKKMVELSENKLEVLPAGKIDNQNINELHKFVGARAYHGKKIVGRLDLTTQI</sequence>